<dbReference type="RefSeq" id="WP_255061307.1">
    <property type="nucleotide sequence ID" value="NZ_JANDBD010000007.1"/>
</dbReference>
<comment type="caution">
    <text evidence="2">The sequence shown here is derived from an EMBL/GenBank/DDBJ whole genome shotgun (WGS) entry which is preliminary data.</text>
</comment>
<dbReference type="EMBL" id="JANDBD010000007">
    <property type="protein sequence ID" value="MCP9273969.1"/>
    <property type="molecule type" value="Genomic_DNA"/>
</dbReference>
<name>A0ABT1M477_9MYCO</name>
<keyword evidence="3" id="KW-1185">Reference proteome</keyword>
<feature type="signal peptide" evidence="1">
    <location>
        <begin position="1"/>
        <end position="23"/>
    </location>
</feature>
<keyword evidence="1" id="KW-0732">Signal</keyword>
<evidence type="ECO:0000256" key="1">
    <source>
        <dbReference type="SAM" id="SignalP"/>
    </source>
</evidence>
<organism evidence="2 3">
    <name type="scientific">Mycolicibacterium arenosum</name>
    <dbReference type="NCBI Taxonomy" id="2952157"/>
    <lineage>
        <taxon>Bacteria</taxon>
        <taxon>Bacillati</taxon>
        <taxon>Actinomycetota</taxon>
        <taxon>Actinomycetes</taxon>
        <taxon>Mycobacteriales</taxon>
        <taxon>Mycobacteriaceae</taxon>
        <taxon>Mycolicibacterium</taxon>
    </lineage>
</organism>
<accession>A0ABT1M477</accession>
<sequence>MKRVLPIAAAVVAVAVLTQCSSAVEGAPAPATNPSVEIERADVEAWLGAWTGPITQAGAQYNVVLALEYEDGTVVGTTDYAELQCAGTLGDADLSGQVLSIVETITVGTEHCITPIDLTLTLEPGRVHYSFDDQGGGDGVLVRQEGWT</sequence>
<feature type="chain" id="PRO_5047293428" description="Lipoprotein" evidence="1">
    <location>
        <begin position="24"/>
        <end position="148"/>
    </location>
</feature>
<protein>
    <recommendedName>
        <fullName evidence="4">Lipoprotein</fullName>
    </recommendedName>
</protein>
<evidence type="ECO:0008006" key="4">
    <source>
        <dbReference type="Google" id="ProtNLM"/>
    </source>
</evidence>
<proteinExistence type="predicted"/>
<reference evidence="2 3" key="1">
    <citation type="submission" date="2022-06" db="EMBL/GenBank/DDBJ databases">
        <title>Mycolicibacterium sp. CAU 1645 isolated from seawater.</title>
        <authorList>
            <person name="Kim W."/>
        </authorList>
    </citation>
    <scope>NUCLEOTIDE SEQUENCE [LARGE SCALE GENOMIC DNA]</scope>
    <source>
        <strain evidence="2 3">CAU 1645</strain>
    </source>
</reference>
<evidence type="ECO:0000313" key="2">
    <source>
        <dbReference type="EMBL" id="MCP9273969.1"/>
    </source>
</evidence>
<gene>
    <name evidence="2" type="ORF">NM203_17405</name>
</gene>
<dbReference type="Proteomes" id="UP001651690">
    <property type="component" value="Unassembled WGS sequence"/>
</dbReference>
<evidence type="ECO:0000313" key="3">
    <source>
        <dbReference type="Proteomes" id="UP001651690"/>
    </source>
</evidence>